<name>A2Q0I2_9VIRU</name>
<dbReference type="EMBL" id="AB291193">
    <property type="protein sequence ID" value="BAF45697.1"/>
    <property type="molecule type" value="Genomic_DNA"/>
</dbReference>
<protein>
    <submittedName>
        <fullName evidence="1">Repeat element protein-c18.1</fullName>
    </submittedName>
</protein>
<evidence type="ECO:0000313" key="2">
    <source>
        <dbReference type="Proteomes" id="UP000204242"/>
    </source>
</evidence>
<dbReference type="KEGG" id="vg:5076347"/>
<proteinExistence type="predicted"/>
<dbReference type="Proteomes" id="UP000204242">
    <property type="component" value="Genome"/>
</dbReference>
<organism evidence="1 2">
    <name type="scientific">Ichnoviriform fugitivi</name>
    <dbReference type="NCBI Taxonomy" id="265522"/>
    <lineage>
        <taxon>Viruses</taxon>
        <taxon>Viruses incertae sedis</taxon>
        <taxon>Polydnaviriformidae</taxon>
        <taxon>Ichnoviriform</taxon>
    </lineage>
</organism>
<dbReference type="OrthoDB" id="20at10482"/>
<reference evidence="1 2" key="1">
    <citation type="journal article" date="2007" name="Virology">
        <title>Shared and species-specific features among ichnovirus genomes.</title>
        <authorList>
            <person name="Tanaka K."/>
            <person name="Lapointe R."/>
            <person name="Barney W.E."/>
            <person name="Makkay A.M."/>
            <person name="Stoltz D."/>
            <person name="Cusson M."/>
            <person name="Webb B.A."/>
        </authorList>
    </citation>
    <scope>NUCLEOTIDE SEQUENCE [LARGE SCALE GENOMIC DNA]</scope>
</reference>
<evidence type="ECO:0000313" key="1">
    <source>
        <dbReference type="EMBL" id="BAF45697.1"/>
    </source>
</evidence>
<dbReference type="GeneID" id="5076347"/>
<sequence>MKSLDNNPLSKTPAVPPLPASVKVSVPLKKIFQTAEFLDSQEYKSFIQKLLPNTHVPPEIQAQLWRMSTHRFTTTFLNGKPLVIRYNYDPSRVEEERVLFDIDSLLPVLGGTVPPAVSRFATPSQIHSFVKKHVHLNLCSDREYASCPCHLGYDQAQVKAFVQPAVDACHDGCFHHYCSQHVGHWLTLYLVQVVLLRERRASSTHDSDAAESFLVFLSETVYFRGFNVQLRDSKLQSVPPQEFR</sequence>
<dbReference type="RefSeq" id="YP_001031294.1">
    <property type="nucleotide sequence ID" value="NC_008984.1"/>
</dbReference>
<accession>A2Q0I2</accession>
<dbReference type="Pfam" id="PF12132">
    <property type="entry name" value="DUF3587"/>
    <property type="match status" value="1"/>
</dbReference>
<dbReference type="InterPro" id="IPR021982">
    <property type="entry name" value="REEP_Ichnovirus"/>
</dbReference>